<keyword evidence="7" id="KW-0833">Ubl conjugation pathway</keyword>
<feature type="region of interest" description="Disordered" evidence="9">
    <location>
        <begin position="495"/>
        <end position="542"/>
    </location>
</feature>
<proteinExistence type="predicted"/>
<accession>A0ABP1Q2M9</accession>
<evidence type="ECO:0000256" key="1">
    <source>
        <dbReference type="ARBA" id="ARBA00001798"/>
    </source>
</evidence>
<dbReference type="PANTHER" id="PTHR11685">
    <property type="entry name" value="RBR FAMILY RING FINGER AND IBR DOMAIN-CONTAINING"/>
    <property type="match status" value="1"/>
</dbReference>
<dbReference type="Pfam" id="PF22191">
    <property type="entry name" value="IBR_1"/>
    <property type="match status" value="1"/>
</dbReference>
<gene>
    <name evidence="12" type="ORF">ODALV1_LOCUS6618</name>
</gene>
<name>A0ABP1Q2M9_9HEXA</name>
<feature type="domain" description="RING-type" evidence="11">
    <location>
        <begin position="592"/>
        <end position="832"/>
    </location>
</feature>
<dbReference type="InterPro" id="IPR031127">
    <property type="entry name" value="E3_UB_ligase_RBR"/>
</dbReference>
<dbReference type="Gene3D" id="3.30.40.10">
    <property type="entry name" value="Zinc/RING finger domain, C3HC4 (zinc finger)"/>
    <property type="match status" value="1"/>
</dbReference>
<evidence type="ECO:0000256" key="8">
    <source>
        <dbReference type="ARBA" id="ARBA00022833"/>
    </source>
</evidence>
<dbReference type="EMBL" id="CAXLJM020000020">
    <property type="protein sequence ID" value="CAL8087041.1"/>
    <property type="molecule type" value="Genomic_DNA"/>
</dbReference>
<comment type="caution">
    <text evidence="12">The sequence shown here is derived from an EMBL/GenBank/DDBJ whole genome shotgun (WGS) entry which is preliminary data.</text>
</comment>
<evidence type="ECO:0000256" key="10">
    <source>
        <dbReference type="SAM" id="Phobius"/>
    </source>
</evidence>
<evidence type="ECO:0000256" key="6">
    <source>
        <dbReference type="ARBA" id="ARBA00022771"/>
    </source>
</evidence>
<dbReference type="CDD" id="cd20352">
    <property type="entry name" value="Rcat_RBR_RNF144"/>
    <property type="match status" value="1"/>
</dbReference>
<dbReference type="Gene3D" id="1.20.120.1750">
    <property type="match status" value="1"/>
</dbReference>
<organism evidence="12 13">
    <name type="scientific">Orchesella dallaii</name>
    <dbReference type="NCBI Taxonomy" id="48710"/>
    <lineage>
        <taxon>Eukaryota</taxon>
        <taxon>Metazoa</taxon>
        <taxon>Ecdysozoa</taxon>
        <taxon>Arthropoda</taxon>
        <taxon>Hexapoda</taxon>
        <taxon>Collembola</taxon>
        <taxon>Entomobryomorpha</taxon>
        <taxon>Entomobryoidea</taxon>
        <taxon>Orchesellidae</taxon>
        <taxon>Orchesellinae</taxon>
        <taxon>Orchesella</taxon>
    </lineage>
</organism>
<keyword evidence="10" id="KW-0812">Transmembrane</keyword>
<keyword evidence="13" id="KW-1185">Reference proteome</keyword>
<evidence type="ECO:0000256" key="9">
    <source>
        <dbReference type="SAM" id="MobiDB-lite"/>
    </source>
</evidence>
<keyword evidence="3" id="KW-0808">Transferase</keyword>
<feature type="compositionally biased region" description="Low complexity" evidence="9">
    <location>
        <begin position="256"/>
        <end position="268"/>
    </location>
</feature>
<dbReference type="InterPro" id="IPR044066">
    <property type="entry name" value="TRIAD_supradom"/>
</dbReference>
<evidence type="ECO:0000256" key="2">
    <source>
        <dbReference type="ARBA" id="ARBA00012251"/>
    </source>
</evidence>
<dbReference type="SMART" id="SM00647">
    <property type="entry name" value="IBR"/>
    <property type="match status" value="2"/>
</dbReference>
<dbReference type="InterPro" id="IPR017907">
    <property type="entry name" value="Znf_RING_CS"/>
</dbReference>
<comment type="catalytic activity">
    <reaction evidence="1">
        <text>[E2 ubiquitin-conjugating enzyme]-S-ubiquitinyl-L-cysteine + [acceptor protein]-L-lysine = [E2 ubiquitin-conjugating enzyme]-L-cysteine + [acceptor protein]-N(6)-ubiquitinyl-L-lysine.</text>
        <dbReference type="EC" id="2.3.2.31"/>
    </reaction>
</comment>
<keyword evidence="6" id="KW-0863">Zinc-finger</keyword>
<evidence type="ECO:0000256" key="4">
    <source>
        <dbReference type="ARBA" id="ARBA00022723"/>
    </source>
</evidence>
<dbReference type="PROSITE" id="PS00518">
    <property type="entry name" value="ZF_RING_1"/>
    <property type="match status" value="1"/>
</dbReference>
<dbReference type="Pfam" id="PF01485">
    <property type="entry name" value="IBR"/>
    <property type="match status" value="1"/>
</dbReference>
<dbReference type="InterPro" id="IPR002867">
    <property type="entry name" value="IBR_dom"/>
</dbReference>
<evidence type="ECO:0000256" key="3">
    <source>
        <dbReference type="ARBA" id="ARBA00022679"/>
    </source>
</evidence>
<feature type="region of interest" description="Disordered" evidence="9">
    <location>
        <begin position="1"/>
        <end position="50"/>
    </location>
</feature>
<feature type="transmembrane region" description="Helical" evidence="10">
    <location>
        <begin position="846"/>
        <end position="872"/>
    </location>
</feature>
<dbReference type="Proteomes" id="UP001642540">
    <property type="component" value="Unassembled WGS sequence"/>
</dbReference>
<keyword evidence="10" id="KW-1133">Transmembrane helix</keyword>
<dbReference type="SUPFAM" id="SSF57850">
    <property type="entry name" value="RING/U-box"/>
    <property type="match status" value="2"/>
</dbReference>
<feature type="region of interest" description="Disordered" evidence="9">
    <location>
        <begin position="247"/>
        <end position="284"/>
    </location>
</feature>
<reference evidence="12 13" key="1">
    <citation type="submission" date="2024-08" db="EMBL/GenBank/DDBJ databases">
        <authorList>
            <person name="Cucini C."/>
            <person name="Frati F."/>
        </authorList>
    </citation>
    <scope>NUCLEOTIDE SEQUENCE [LARGE SCALE GENOMIC DNA]</scope>
</reference>
<feature type="compositionally biased region" description="Basic and acidic residues" evidence="9">
    <location>
        <begin position="14"/>
        <end position="27"/>
    </location>
</feature>
<evidence type="ECO:0000313" key="13">
    <source>
        <dbReference type="Proteomes" id="UP001642540"/>
    </source>
</evidence>
<keyword evidence="5" id="KW-0677">Repeat</keyword>
<dbReference type="PROSITE" id="PS51873">
    <property type="entry name" value="TRIAD"/>
    <property type="match status" value="1"/>
</dbReference>
<protein>
    <recommendedName>
        <fullName evidence="2">RBR-type E3 ubiquitin transferase</fullName>
        <ecNumber evidence="2">2.3.2.31</ecNumber>
    </recommendedName>
</protein>
<evidence type="ECO:0000259" key="11">
    <source>
        <dbReference type="PROSITE" id="PS51873"/>
    </source>
</evidence>
<keyword evidence="10" id="KW-0472">Membrane</keyword>
<evidence type="ECO:0000313" key="12">
    <source>
        <dbReference type="EMBL" id="CAL8087041.1"/>
    </source>
</evidence>
<feature type="compositionally biased region" description="Low complexity" evidence="9">
    <location>
        <begin position="28"/>
        <end position="37"/>
    </location>
</feature>
<keyword evidence="4" id="KW-0479">Metal-binding</keyword>
<keyword evidence="8" id="KW-0862">Zinc</keyword>
<dbReference type="InterPro" id="IPR013083">
    <property type="entry name" value="Znf_RING/FYVE/PHD"/>
</dbReference>
<evidence type="ECO:0000256" key="7">
    <source>
        <dbReference type="ARBA" id="ARBA00022786"/>
    </source>
</evidence>
<sequence>MPTNLKNLLSRSRSKNELKLRESKDEISPSGSNGESSIESEHHHHHPPSCASCEPSSGHQVCMKDPSCCRESSESSSKVGSSSYLQNGNESENKCVPVLGPNLNCNITNCNCDESPESYIVSENFSTSLNPDPPCSSTAPAMLPPGNSFRSGGGLASHNIHNGRGMAYQCCSQNYDIPPSSYDMAPTGGGDGNIGGEYCGYFLDEKSSVACTSRLPGVMDQRGGEMRRNASCKTLFLSCTTLHQPSSSTYERAQMETTSEFSPSSSSSESHRAPSLNSNGIGAAVPSSLKMPTYNQARTSMAADGCDSLACGGGSSSAACCTFKDRSGSPCQSLSIRKCETVLALSNFNGNVSSTTSQHPSSNPYVRSSGGGTCSSNNYLGSTNPGAAMSHLSSSSASTAPNGNVGGKVKVMKEKIFSTSSSALNCLLHSSSRTGKLFSGWKLSSANTSSNSGSNSNMGHISSMYSGSSDGNCLGVNCPANKHFLGSSTISTSTGGGAADNHLHHHRLGSTTTGGSVIGHHHKSRSQLSIGENGFSGPAPLTPVNRLRRNVSVNNTSSFCAASGSLSAHSSYSRSSSVASFGWKEKEDPFEQSLLCRLCLCSVRLEDTMEILACSCRYCKDCLITYVSFEIQQGADEIACPDASCDKQGVLGLMEVEQLVPPMLTEKHKKFRLYREVEKDSKLMWCPSPGCETICQIQDGSSLLTGGFVTENDKTRGGTAGGSRNLPLISCPTCRKTYCAECKLSWHPDSSCESFRRKLIKQGKLSSEDDELFSLDSIKKCPFCHVPIEKDSGCAQMMCKRCKHVFCWYCLASLDDDFLLRHYDKGPCKNKLGHSRASVVWHRAQVIGIFAGFGVLVLLASPLLILAAPCLLCCRCRYCANKLDPDESPVPV</sequence>
<dbReference type="EC" id="2.3.2.31" evidence="2"/>
<feature type="compositionally biased region" description="Polar residues" evidence="9">
    <location>
        <begin position="1"/>
        <end position="11"/>
    </location>
</feature>
<evidence type="ECO:0000256" key="5">
    <source>
        <dbReference type="ARBA" id="ARBA00022737"/>
    </source>
</evidence>